<evidence type="ECO:0000313" key="6">
    <source>
        <dbReference type="EMBL" id="KAK3352570.1"/>
    </source>
</evidence>
<organism evidence="6 7">
    <name type="scientific">Lasiosphaeria hispida</name>
    <dbReference type="NCBI Taxonomy" id="260671"/>
    <lineage>
        <taxon>Eukaryota</taxon>
        <taxon>Fungi</taxon>
        <taxon>Dikarya</taxon>
        <taxon>Ascomycota</taxon>
        <taxon>Pezizomycotina</taxon>
        <taxon>Sordariomycetes</taxon>
        <taxon>Sordariomycetidae</taxon>
        <taxon>Sordariales</taxon>
        <taxon>Lasiosphaeriaceae</taxon>
        <taxon>Lasiosphaeria</taxon>
    </lineage>
</organism>
<dbReference type="PANTHER" id="PTHR10026">
    <property type="entry name" value="CYCLIN"/>
    <property type="match status" value="1"/>
</dbReference>
<accession>A0AAJ0MDK9</accession>
<dbReference type="InterPro" id="IPR043198">
    <property type="entry name" value="Cyclin/Ssn8"/>
</dbReference>
<reference evidence="6" key="2">
    <citation type="submission" date="2023-06" db="EMBL/GenBank/DDBJ databases">
        <authorList>
            <consortium name="Lawrence Berkeley National Laboratory"/>
            <person name="Haridas S."/>
            <person name="Hensen N."/>
            <person name="Bonometti L."/>
            <person name="Westerberg I."/>
            <person name="Brannstrom I.O."/>
            <person name="Guillou S."/>
            <person name="Cros-Aarteil S."/>
            <person name="Calhoun S."/>
            <person name="Kuo A."/>
            <person name="Mondo S."/>
            <person name="Pangilinan J."/>
            <person name="Riley R."/>
            <person name="Labutti K."/>
            <person name="Andreopoulos B."/>
            <person name="Lipzen A."/>
            <person name="Chen C."/>
            <person name="Yanf M."/>
            <person name="Daum C."/>
            <person name="Ng V."/>
            <person name="Clum A."/>
            <person name="Steindorff A."/>
            <person name="Ohm R."/>
            <person name="Martin F."/>
            <person name="Silar P."/>
            <person name="Natvig D."/>
            <person name="Lalanne C."/>
            <person name="Gautier V."/>
            <person name="Ament-Velasquez S.L."/>
            <person name="Kruys A."/>
            <person name="Hutchinson M.I."/>
            <person name="Powell A.J."/>
            <person name="Barry K."/>
            <person name="Miller A.N."/>
            <person name="Grigoriev I.V."/>
            <person name="Debuchy R."/>
            <person name="Gladieux P."/>
            <person name="Thoren M.H."/>
            <person name="Johannesson H."/>
        </authorList>
    </citation>
    <scope>NUCLEOTIDE SEQUENCE</scope>
    <source>
        <strain evidence="6">CBS 955.72</strain>
    </source>
</reference>
<evidence type="ECO:0000256" key="1">
    <source>
        <dbReference type="ARBA" id="ARBA00008638"/>
    </source>
</evidence>
<feature type="region of interest" description="Disordered" evidence="4">
    <location>
        <begin position="328"/>
        <end position="353"/>
    </location>
</feature>
<dbReference type="EMBL" id="JAUIQD010000004">
    <property type="protein sequence ID" value="KAK3352570.1"/>
    <property type="molecule type" value="Genomic_DNA"/>
</dbReference>
<proteinExistence type="inferred from homology"/>
<protein>
    <recommendedName>
        <fullName evidence="2">RNA polymerase II holoenzyme cyclin-like subunit</fullName>
    </recommendedName>
</protein>
<dbReference type="Gene3D" id="1.10.472.10">
    <property type="entry name" value="Cyclin-like"/>
    <property type="match status" value="1"/>
</dbReference>
<dbReference type="InterPro" id="IPR006671">
    <property type="entry name" value="Cyclin_N"/>
</dbReference>
<comment type="caution">
    <text evidence="6">The sequence shown here is derived from an EMBL/GenBank/DDBJ whole genome shotgun (WGS) entry which is preliminary data.</text>
</comment>
<feature type="compositionally biased region" description="Pro residues" evidence="4">
    <location>
        <begin position="1"/>
        <end position="21"/>
    </location>
</feature>
<evidence type="ECO:0000313" key="7">
    <source>
        <dbReference type="Proteomes" id="UP001275084"/>
    </source>
</evidence>
<evidence type="ECO:0000256" key="4">
    <source>
        <dbReference type="SAM" id="MobiDB-lite"/>
    </source>
</evidence>
<dbReference type="GO" id="GO:0006357">
    <property type="term" value="P:regulation of transcription by RNA polymerase II"/>
    <property type="evidence" value="ECO:0007669"/>
    <property type="project" value="InterPro"/>
</dbReference>
<dbReference type="SUPFAM" id="SSF47954">
    <property type="entry name" value="Cyclin-like"/>
    <property type="match status" value="2"/>
</dbReference>
<feature type="region of interest" description="Disordered" evidence="4">
    <location>
        <begin position="1"/>
        <end position="31"/>
    </location>
</feature>
<dbReference type="GO" id="GO:0016538">
    <property type="term" value="F:cyclin-dependent protein serine/threonine kinase regulator activity"/>
    <property type="evidence" value="ECO:0007669"/>
    <property type="project" value="InterPro"/>
</dbReference>
<evidence type="ECO:0000259" key="5">
    <source>
        <dbReference type="SMART" id="SM00385"/>
    </source>
</evidence>
<feature type="region of interest" description="Disordered" evidence="4">
    <location>
        <begin position="384"/>
        <end position="450"/>
    </location>
</feature>
<feature type="compositionally biased region" description="Basic and acidic residues" evidence="4">
    <location>
        <begin position="394"/>
        <end position="403"/>
    </location>
</feature>
<feature type="domain" description="Cyclin-like" evidence="5">
    <location>
        <begin position="71"/>
        <end position="169"/>
    </location>
</feature>
<dbReference type="AlphaFoldDB" id="A0AAJ0MDK9"/>
<reference evidence="6" key="1">
    <citation type="journal article" date="2023" name="Mol. Phylogenet. Evol.">
        <title>Genome-scale phylogeny and comparative genomics of the fungal order Sordariales.</title>
        <authorList>
            <person name="Hensen N."/>
            <person name="Bonometti L."/>
            <person name="Westerberg I."/>
            <person name="Brannstrom I.O."/>
            <person name="Guillou S."/>
            <person name="Cros-Aarteil S."/>
            <person name="Calhoun S."/>
            <person name="Haridas S."/>
            <person name="Kuo A."/>
            <person name="Mondo S."/>
            <person name="Pangilinan J."/>
            <person name="Riley R."/>
            <person name="LaButti K."/>
            <person name="Andreopoulos B."/>
            <person name="Lipzen A."/>
            <person name="Chen C."/>
            <person name="Yan M."/>
            <person name="Daum C."/>
            <person name="Ng V."/>
            <person name="Clum A."/>
            <person name="Steindorff A."/>
            <person name="Ohm R.A."/>
            <person name="Martin F."/>
            <person name="Silar P."/>
            <person name="Natvig D.O."/>
            <person name="Lalanne C."/>
            <person name="Gautier V."/>
            <person name="Ament-Velasquez S.L."/>
            <person name="Kruys A."/>
            <person name="Hutchinson M.I."/>
            <person name="Powell A.J."/>
            <person name="Barry K."/>
            <person name="Miller A.N."/>
            <person name="Grigoriev I.V."/>
            <person name="Debuchy R."/>
            <person name="Gladieux P."/>
            <person name="Hiltunen Thoren M."/>
            <person name="Johannesson H."/>
        </authorList>
    </citation>
    <scope>NUCLEOTIDE SEQUENCE</scope>
    <source>
        <strain evidence="6">CBS 955.72</strain>
    </source>
</reference>
<sequence length="450" mass="51373">MAPQPTKPQVPPTPPAPPNEPTPDDVLPIGPQSGLSSIPTQYIEEQSIQQMLRNIGYDEAREDSYRLKGVQLIDNVRQSLQLPVKTFDTAAIYYHKFRIRFPSCEYNYEDVALASLFVACKVEDTIKKSKEILCAAHNLRQPHDNKTPDDKIFESPSRFTVGLERHILETIGFDFRVQYPQKLLIKMVRTMFPQGDSETESRGREFLKASYDMSIDIYKTFSPMKQSASTLVQAILELTARIRDVEFDKIKTAKGSALHTERGCIYETMLDLLDLYTQFPKMTKIGAKFDLTKLMDVKIDINKLISGEKCQRTYDWCDRCPLDMPEVPPVTPGSATSPATNTSLSGNSSVKRKAATSEATLRFVFDAEEARKERDLVAEHFNDEYEEHEMEVEETIREAEPRHPVNNSRSGHPHRGHSHAHNNHEWGPYSRSRHGHNNERPKGRKGQGYY</sequence>
<name>A0AAJ0MDK9_9PEZI</name>
<feature type="compositionally biased region" description="Acidic residues" evidence="4">
    <location>
        <begin position="384"/>
        <end position="393"/>
    </location>
</feature>
<comment type="similarity">
    <text evidence="1">Belongs to the cyclin family. Cyclin C subfamily.</text>
</comment>
<dbReference type="Pfam" id="PF00134">
    <property type="entry name" value="Cyclin_N"/>
    <property type="match status" value="1"/>
</dbReference>
<feature type="compositionally biased region" description="Basic residues" evidence="4">
    <location>
        <begin position="411"/>
        <end position="421"/>
    </location>
</feature>
<dbReference type="SMART" id="SM00385">
    <property type="entry name" value="CYCLIN"/>
    <property type="match status" value="1"/>
</dbReference>
<dbReference type="Proteomes" id="UP001275084">
    <property type="component" value="Unassembled WGS sequence"/>
</dbReference>
<evidence type="ECO:0000256" key="3">
    <source>
        <dbReference type="RuleBase" id="RU000383"/>
    </source>
</evidence>
<keyword evidence="3" id="KW-0195">Cyclin</keyword>
<dbReference type="InterPro" id="IPR036915">
    <property type="entry name" value="Cyclin-like_sf"/>
</dbReference>
<evidence type="ECO:0000256" key="2">
    <source>
        <dbReference type="ARBA" id="ARBA00014912"/>
    </source>
</evidence>
<keyword evidence="7" id="KW-1185">Reference proteome</keyword>
<gene>
    <name evidence="6" type="ORF">B0T25DRAFT_188368</name>
</gene>
<dbReference type="InterPro" id="IPR013763">
    <property type="entry name" value="Cyclin-like_dom"/>
</dbReference>
<feature type="compositionally biased region" description="Polar residues" evidence="4">
    <location>
        <begin position="333"/>
        <end position="349"/>
    </location>
</feature>